<dbReference type="PRINTS" id="PR00081">
    <property type="entry name" value="GDHRDH"/>
</dbReference>
<organism evidence="3 4">
    <name type="scientific">Pseudidiomarina atlantica</name>
    <dbReference type="NCBI Taxonomy" id="1517416"/>
    <lineage>
        <taxon>Bacteria</taxon>
        <taxon>Pseudomonadati</taxon>
        <taxon>Pseudomonadota</taxon>
        <taxon>Gammaproteobacteria</taxon>
        <taxon>Alteromonadales</taxon>
        <taxon>Idiomarinaceae</taxon>
        <taxon>Pseudidiomarina</taxon>
    </lineage>
</organism>
<dbReference type="AlphaFoldDB" id="A0A094IQC1"/>
<dbReference type="EMBL" id="JPIN01000001">
    <property type="protein sequence ID" value="KFZ29850.1"/>
    <property type="molecule type" value="Genomic_DNA"/>
</dbReference>
<comment type="similarity">
    <text evidence="1">Belongs to the short-chain dehydrogenases/reductases (SDR) family.</text>
</comment>
<dbReference type="PANTHER" id="PTHR44196">
    <property type="entry name" value="DEHYDROGENASE/REDUCTASE SDR FAMILY MEMBER 7B"/>
    <property type="match status" value="1"/>
</dbReference>
<dbReference type="InterPro" id="IPR036291">
    <property type="entry name" value="NAD(P)-bd_dom_sf"/>
</dbReference>
<name>A0A094IQC1_9GAMM</name>
<dbReference type="Gene3D" id="3.40.50.720">
    <property type="entry name" value="NAD(P)-binding Rossmann-like Domain"/>
    <property type="match status" value="1"/>
</dbReference>
<dbReference type="Proteomes" id="UP000053718">
    <property type="component" value="Unassembled WGS sequence"/>
</dbReference>
<dbReference type="InterPro" id="IPR002347">
    <property type="entry name" value="SDR_fam"/>
</dbReference>
<evidence type="ECO:0000256" key="1">
    <source>
        <dbReference type="ARBA" id="ARBA00006484"/>
    </source>
</evidence>
<sequence>MNVLITGATSGIGKQLAMDYAKAGHHVVACGRNKEALQALEQEFPDTIAGQQLDITHADETLQNLRPYTDLDVVILSAGVCEYVDIDHFEADMFARVFNVNVVGTMRCVEALLPNLKAGSKLVIVGSTARLLPFTKAEAYGGSKAAIHYITRSLQVDLAPRGIKVLSVSPGFVETPMTSQNDFEMPMQVTPEFASASIRKGIEKNTLDITFPRTFGWFLKFSSRLPQSWQVALSRRFSK</sequence>
<dbReference type="PROSITE" id="PS00061">
    <property type="entry name" value="ADH_SHORT"/>
    <property type="match status" value="1"/>
</dbReference>
<keyword evidence="2" id="KW-0560">Oxidoreductase</keyword>
<dbReference type="STRING" id="1517416.IDAT_01785"/>
<dbReference type="PANTHER" id="PTHR44196:SF1">
    <property type="entry name" value="DEHYDROGENASE_REDUCTASE SDR FAMILY MEMBER 7B"/>
    <property type="match status" value="1"/>
</dbReference>
<accession>A0A094IQC1</accession>
<dbReference type="GO" id="GO:0016020">
    <property type="term" value="C:membrane"/>
    <property type="evidence" value="ECO:0007669"/>
    <property type="project" value="TreeGrafter"/>
</dbReference>
<gene>
    <name evidence="3" type="ORF">IDAT_01785</name>
</gene>
<dbReference type="OrthoDB" id="335726at2"/>
<dbReference type="Pfam" id="PF00106">
    <property type="entry name" value="adh_short"/>
    <property type="match status" value="1"/>
</dbReference>
<comment type="caution">
    <text evidence="3">The sequence shown here is derived from an EMBL/GenBank/DDBJ whole genome shotgun (WGS) entry which is preliminary data.</text>
</comment>
<reference evidence="3 4" key="1">
    <citation type="submission" date="2014-06" db="EMBL/GenBank/DDBJ databases">
        <title>Draft genome sequence of Idiomarina sp. MCCC 1A10513.</title>
        <authorList>
            <person name="Du J."/>
            <person name="Lai Q."/>
            <person name="Shao Z."/>
        </authorList>
    </citation>
    <scope>NUCLEOTIDE SEQUENCE [LARGE SCALE GENOMIC DNA]</scope>
    <source>
        <strain evidence="3 4">MCCC 1A10513</strain>
    </source>
</reference>
<evidence type="ECO:0000256" key="2">
    <source>
        <dbReference type="ARBA" id="ARBA00023002"/>
    </source>
</evidence>
<proteinExistence type="inferred from homology"/>
<dbReference type="InterPro" id="IPR020904">
    <property type="entry name" value="Sc_DH/Rdtase_CS"/>
</dbReference>
<protein>
    <submittedName>
        <fullName evidence="3">Short-chain dehydrogenase</fullName>
    </submittedName>
</protein>
<dbReference type="GO" id="GO:0016491">
    <property type="term" value="F:oxidoreductase activity"/>
    <property type="evidence" value="ECO:0007669"/>
    <property type="project" value="UniProtKB-KW"/>
</dbReference>
<dbReference type="SUPFAM" id="SSF51735">
    <property type="entry name" value="NAD(P)-binding Rossmann-fold domains"/>
    <property type="match status" value="1"/>
</dbReference>
<dbReference type="eggNOG" id="COG0300">
    <property type="taxonomic scope" value="Bacteria"/>
</dbReference>
<keyword evidence="4" id="KW-1185">Reference proteome</keyword>
<evidence type="ECO:0000313" key="4">
    <source>
        <dbReference type="Proteomes" id="UP000053718"/>
    </source>
</evidence>
<evidence type="ECO:0000313" key="3">
    <source>
        <dbReference type="EMBL" id="KFZ29850.1"/>
    </source>
</evidence>
<dbReference type="RefSeq" id="WP_034729695.1">
    <property type="nucleotide sequence ID" value="NZ_JPIN01000001.1"/>
</dbReference>